<feature type="domain" description="CCHC-type" evidence="4">
    <location>
        <begin position="184"/>
        <end position="200"/>
    </location>
</feature>
<dbReference type="GO" id="GO:0003676">
    <property type="term" value="F:nucleic acid binding"/>
    <property type="evidence" value="ECO:0007669"/>
    <property type="project" value="InterPro"/>
</dbReference>
<evidence type="ECO:0000313" key="7">
    <source>
        <dbReference type="Proteomes" id="UP000288805"/>
    </source>
</evidence>
<dbReference type="InterPro" id="IPR012337">
    <property type="entry name" value="RNaseH-like_sf"/>
</dbReference>
<dbReference type="SUPFAM" id="SSF53098">
    <property type="entry name" value="Ribonuclease H-like"/>
    <property type="match status" value="1"/>
</dbReference>
<dbReference type="Gene3D" id="3.30.420.10">
    <property type="entry name" value="Ribonuclease H-like superfamily/Ribonuclease H"/>
    <property type="match status" value="1"/>
</dbReference>
<dbReference type="Pfam" id="PF22936">
    <property type="entry name" value="Pol_BBD"/>
    <property type="match status" value="1"/>
</dbReference>
<organism evidence="6 7">
    <name type="scientific">Vitis vinifera</name>
    <name type="common">Grape</name>
    <dbReference type="NCBI Taxonomy" id="29760"/>
    <lineage>
        <taxon>Eukaryota</taxon>
        <taxon>Viridiplantae</taxon>
        <taxon>Streptophyta</taxon>
        <taxon>Embryophyta</taxon>
        <taxon>Tracheophyta</taxon>
        <taxon>Spermatophyta</taxon>
        <taxon>Magnoliopsida</taxon>
        <taxon>eudicotyledons</taxon>
        <taxon>Gunneridae</taxon>
        <taxon>Pentapetalae</taxon>
        <taxon>rosids</taxon>
        <taxon>Vitales</taxon>
        <taxon>Vitaceae</taxon>
        <taxon>Viteae</taxon>
        <taxon>Vitis</taxon>
    </lineage>
</organism>
<evidence type="ECO:0000259" key="4">
    <source>
        <dbReference type="PROSITE" id="PS50158"/>
    </source>
</evidence>
<reference evidence="6 7" key="1">
    <citation type="journal article" date="2018" name="PLoS Genet.">
        <title>Population sequencing reveals clonal diversity and ancestral inbreeding in the grapevine cultivar Chardonnay.</title>
        <authorList>
            <person name="Roach M.J."/>
            <person name="Johnson D.L."/>
            <person name="Bohlmann J."/>
            <person name="van Vuuren H.J."/>
            <person name="Jones S.J."/>
            <person name="Pretorius I.S."/>
            <person name="Schmidt S.A."/>
            <person name="Borneman A.R."/>
        </authorList>
    </citation>
    <scope>NUCLEOTIDE SEQUENCE [LARGE SCALE GENOMIC DNA]</scope>
    <source>
        <strain evidence="7">cv. Chardonnay</strain>
        <tissue evidence="6">Leaf</tissue>
    </source>
</reference>
<feature type="compositionally biased region" description="Acidic residues" evidence="3">
    <location>
        <begin position="623"/>
        <end position="635"/>
    </location>
</feature>
<evidence type="ECO:0000256" key="1">
    <source>
        <dbReference type="ARBA" id="ARBA00022670"/>
    </source>
</evidence>
<proteinExistence type="predicted"/>
<dbReference type="Pfam" id="PF14223">
    <property type="entry name" value="Retrotran_gag_2"/>
    <property type="match status" value="1"/>
</dbReference>
<dbReference type="InterPro" id="IPR025724">
    <property type="entry name" value="GAG-pre-integrase_dom"/>
</dbReference>
<dbReference type="GO" id="GO:0008233">
    <property type="term" value="F:peptidase activity"/>
    <property type="evidence" value="ECO:0007669"/>
    <property type="project" value="UniProtKB-KW"/>
</dbReference>
<dbReference type="PROSITE" id="PS50994">
    <property type="entry name" value="INTEGRASE"/>
    <property type="match status" value="1"/>
</dbReference>
<dbReference type="PANTHER" id="PTHR42648">
    <property type="entry name" value="TRANSPOSASE, PUTATIVE-RELATED"/>
    <property type="match status" value="1"/>
</dbReference>
<feature type="domain" description="Integrase catalytic" evidence="5">
    <location>
        <begin position="457"/>
        <end position="554"/>
    </location>
</feature>
<dbReference type="GO" id="GO:0015074">
    <property type="term" value="P:DNA integration"/>
    <property type="evidence" value="ECO:0007669"/>
    <property type="project" value="InterPro"/>
</dbReference>
<dbReference type="InterPro" id="IPR001584">
    <property type="entry name" value="Integrase_cat-core"/>
</dbReference>
<comment type="caution">
    <text evidence="6">The sequence shown here is derived from an EMBL/GenBank/DDBJ whole genome shotgun (WGS) entry which is preliminary data.</text>
</comment>
<dbReference type="InterPro" id="IPR036875">
    <property type="entry name" value="Znf_CCHC_sf"/>
</dbReference>
<dbReference type="InterPro" id="IPR039537">
    <property type="entry name" value="Retrotran_Ty1/copia-like"/>
</dbReference>
<name>A0A438KHX0_VITVI</name>
<dbReference type="EMBL" id="QGNW01000006">
    <property type="protein sequence ID" value="RVX20816.1"/>
    <property type="molecule type" value="Genomic_DNA"/>
</dbReference>
<keyword evidence="2" id="KW-0862">Zinc</keyword>
<dbReference type="GO" id="GO:0008270">
    <property type="term" value="F:zinc ion binding"/>
    <property type="evidence" value="ECO:0007669"/>
    <property type="project" value="UniProtKB-KW"/>
</dbReference>
<keyword evidence="2" id="KW-0863">Zinc-finger</keyword>
<dbReference type="Pfam" id="PF13976">
    <property type="entry name" value="gag_pre-integrs"/>
    <property type="match status" value="1"/>
</dbReference>
<evidence type="ECO:0000256" key="2">
    <source>
        <dbReference type="PROSITE-ProRule" id="PRU00047"/>
    </source>
</evidence>
<feature type="compositionally biased region" description="Low complexity" evidence="3">
    <location>
        <begin position="144"/>
        <end position="158"/>
    </location>
</feature>
<keyword evidence="1" id="KW-0378">Hydrolase</keyword>
<sequence length="645" mass="71283">MSSQKFEVEKFNGSNDFTLWKLKMKALLVQQKCAQAIEGEEKLPVGLTAAEKEEVVSRAHSAILLSLADEVLREVADETTAVGLWRKLESKYQKKSLTNRLYQKRRLHTLKMSEGMQITMMYGRDSISINDVKDALQSKELQKLVSGSGEGSVETGLTMSRGRSMERNGGGRSKSRSKSKAEMRCFHCKEKGHFRKNCPQRQKRIGQGSNGNAQVVVAQKDSEKQDSSDEGEGGDVLTVSTSSSAESWILDTGASYHMAYSRDLFTTFKEWNGSVKLGDDGELGVKAVNLISVGTLDKNGYTFSGSGGVLRVSKGALVVMKGRLQHGIYTLMGSSVLGTAAVSSSMAIDSVEKKDNCTELWHRRLGHMSEKGLSILSKQGLLSGAETGKLKFCETCVMGKQRRVKFSMGSHTTNGVLEYIHSDLWGPSPVESHSGCRYYVTFIDDFSRKVWYWKSSQTLRTDNGLKFCNKDFDEFCRKEGIVRHRTVRHTPQQNGVAERMNQTLVQRARCMRIDAGLSKKFWAEAVNTAAYLVNKSPSTAIDFKTPQEVWSGKPSNYSGLKIFGCPAYAHVSDGKLEPRAMKCIFLGYATGVKGSSVRKEFGDLAGTSKTDLGANQKVEFEVDAPMENGVDDTSEEQPVIDQNDS</sequence>
<keyword evidence="1" id="KW-0645">Protease</keyword>
<dbReference type="PANTHER" id="PTHR42648:SF28">
    <property type="entry name" value="TRANSPOSON-ENCODED PROTEIN WITH RIBONUCLEASE H-LIKE AND RETROVIRUS ZINC FINGER-LIKE DOMAINS"/>
    <property type="match status" value="1"/>
</dbReference>
<dbReference type="InterPro" id="IPR054722">
    <property type="entry name" value="PolX-like_BBD"/>
</dbReference>
<dbReference type="AlphaFoldDB" id="A0A438KHX0"/>
<feature type="region of interest" description="Disordered" evidence="3">
    <location>
        <begin position="218"/>
        <end position="238"/>
    </location>
</feature>
<evidence type="ECO:0000259" key="5">
    <source>
        <dbReference type="PROSITE" id="PS50994"/>
    </source>
</evidence>
<evidence type="ECO:0000256" key="3">
    <source>
        <dbReference type="SAM" id="MobiDB-lite"/>
    </source>
</evidence>
<dbReference type="Pfam" id="PF25597">
    <property type="entry name" value="SH3_retrovirus"/>
    <property type="match status" value="1"/>
</dbReference>
<dbReference type="Gene3D" id="4.10.60.10">
    <property type="entry name" value="Zinc finger, CCHC-type"/>
    <property type="match status" value="1"/>
</dbReference>
<dbReference type="PROSITE" id="PS50158">
    <property type="entry name" value="ZF_CCHC"/>
    <property type="match status" value="1"/>
</dbReference>
<dbReference type="InterPro" id="IPR057670">
    <property type="entry name" value="SH3_retrovirus"/>
</dbReference>
<feature type="region of interest" description="Disordered" evidence="3">
    <location>
        <begin position="143"/>
        <end position="182"/>
    </location>
</feature>
<dbReference type="Proteomes" id="UP000288805">
    <property type="component" value="Unassembled WGS sequence"/>
</dbReference>
<dbReference type="GO" id="GO:0006508">
    <property type="term" value="P:proteolysis"/>
    <property type="evidence" value="ECO:0007669"/>
    <property type="project" value="UniProtKB-KW"/>
</dbReference>
<feature type="region of interest" description="Disordered" evidence="3">
    <location>
        <begin position="623"/>
        <end position="645"/>
    </location>
</feature>
<dbReference type="SUPFAM" id="SSF57756">
    <property type="entry name" value="Retrovirus zinc finger-like domains"/>
    <property type="match status" value="1"/>
</dbReference>
<evidence type="ECO:0000313" key="6">
    <source>
        <dbReference type="EMBL" id="RVX20816.1"/>
    </source>
</evidence>
<dbReference type="SMART" id="SM00343">
    <property type="entry name" value="ZnF_C2HC"/>
    <property type="match status" value="1"/>
</dbReference>
<keyword evidence="2" id="KW-0479">Metal-binding</keyword>
<protein>
    <submittedName>
        <fullName evidence="6">Retrovirus-related Pol polyprotein from transposon TNT 1-94</fullName>
    </submittedName>
</protein>
<accession>A0A438KHX0</accession>
<gene>
    <name evidence="6" type="primary">POLX_2311</name>
    <name evidence="6" type="ORF">CK203_002411</name>
</gene>
<dbReference type="InterPro" id="IPR001878">
    <property type="entry name" value="Znf_CCHC"/>
</dbReference>
<dbReference type="InterPro" id="IPR036397">
    <property type="entry name" value="RNaseH_sf"/>
</dbReference>